<dbReference type="FunFam" id="3.40.50.620:FF:000228">
    <property type="entry name" value="Cysteinyl-tRNA synthetase"/>
    <property type="match status" value="1"/>
</dbReference>
<dbReference type="GeneID" id="39599746"/>
<evidence type="ECO:0000256" key="6">
    <source>
        <dbReference type="ARBA" id="ARBA00022833"/>
    </source>
</evidence>
<dbReference type="GO" id="GO:0006423">
    <property type="term" value="P:cysteinyl-tRNA aminoacylation"/>
    <property type="evidence" value="ECO:0007669"/>
    <property type="project" value="InterPro"/>
</dbReference>
<dbReference type="Pfam" id="PF01406">
    <property type="entry name" value="tRNA-synt_1e"/>
    <property type="match status" value="1"/>
</dbReference>
<dbReference type="InterPro" id="IPR024909">
    <property type="entry name" value="Cys-tRNA/MSH_ligase"/>
</dbReference>
<evidence type="ECO:0000259" key="13">
    <source>
        <dbReference type="Pfam" id="PF01406"/>
    </source>
</evidence>
<feature type="domain" description="tRNA synthetases class I catalytic" evidence="13">
    <location>
        <begin position="43"/>
        <end position="490"/>
    </location>
</feature>
<dbReference type="Gene3D" id="1.20.120.640">
    <property type="entry name" value="Anticodon-binding domain of a subclass of class I aminoacyl-tRNA synthetases"/>
    <property type="match status" value="1"/>
</dbReference>
<evidence type="ECO:0000256" key="12">
    <source>
        <dbReference type="SAM" id="MobiDB-lite"/>
    </source>
</evidence>
<feature type="compositionally biased region" description="Low complexity" evidence="12">
    <location>
        <begin position="1"/>
        <end position="16"/>
    </location>
</feature>
<name>A0A443HX41_BYSSP</name>
<reference evidence="14 15" key="1">
    <citation type="journal article" date="2018" name="Front. Microbiol.">
        <title>Genomic and genetic insights into a cosmopolitan fungus, Paecilomyces variotii (Eurotiales).</title>
        <authorList>
            <person name="Urquhart A.S."/>
            <person name="Mondo S.J."/>
            <person name="Makela M.R."/>
            <person name="Hane J.K."/>
            <person name="Wiebenga A."/>
            <person name="He G."/>
            <person name="Mihaltcheva S."/>
            <person name="Pangilinan J."/>
            <person name="Lipzen A."/>
            <person name="Barry K."/>
            <person name="de Vries R.P."/>
            <person name="Grigoriev I.V."/>
            <person name="Idnurm A."/>
        </authorList>
    </citation>
    <scope>NUCLEOTIDE SEQUENCE [LARGE SCALE GENOMIC DNA]</scope>
    <source>
        <strain evidence="14 15">CBS 101075</strain>
    </source>
</reference>
<dbReference type="STRING" id="264951.A0A443HX41"/>
<dbReference type="FunFam" id="3.40.50.620:FF:000186">
    <property type="entry name" value="Putative Cysteinyl-tRNA synthetase"/>
    <property type="match status" value="1"/>
</dbReference>
<dbReference type="HAMAP" id="MF_00041">
    <property type="entry name" value="Cys_tRNA_synth"/>
    <property type="match status" value="1"/>
</dbReference>
<accession>A0A443HX41</accession>
<dbReference type="OrthoDB" id="438179at2759"/>
<keyword evidence="3" id="KW-0436">Ligase</keyword>
<dbReference type="VEuPathDB" id="FungiDB:C8Q69DRAFT_465174"/>
<evidence type="ECO:0000256" key="8">
    <source>
        <dbReference type="ARBA" id="ARBA00022917"/>
    </source>
</evidence>
<proteinExistence type="inferred from homology"/>
<evidence type="ECO:0000256" key="9">
    <source>
        <dbReference type="ARBA" id="ARBA00023146"/>
    </source>
</evidence>
<protein>
    <recommendedName>
        <fullName evidence="2">cysteine--tRNA ligase</fullName>
        <ecNumber evidence="2">6.1.1.16</ecNumber>
    </recommendedName>
    <alternativeName>
        <fullName evidence="10">Cysteinyl-tRNA synthetase</fullName>
    </alternativeName>
</protein>
<evidence type="ECO:0000313" key="14">
    <source>
        <dbReference type="EMBL" id="RWQ96406.1"/>
    </source>
</evidence>
<keyword evidence="15" id="KW-1185">Reference proteome</keyword>
<dbReference type="CDD" id="cd00672">
    <property type="entry name" value="CysRS_core"/>
    <property type="match status" value="1"/>
</dbReference>
<evidence type="ECO:0000256" key="3">
    <source>
        <dbReference type="ARBA" id="ARBA00022598"/>
    </source>
</evidence>
<evidence type="ECO:0000256" key="4">
    <source>
        <dbReference type="ARBA" id="ARBA00022723"/>
    </source>
</evidence>
<keyword evidence="8" id="KW-0648">Protein biosynthesis</keyword>
<evidence type="ECO:0000256" key="5">
    <source>
        <dbReference type="ARBA" id="ARBA00022741"/>
    </source>
</evidence>
<dbReference type="NCBIfam" id="TIGR00435">
    <property type="entry name" value="cysS"/>
    <property type="match status" value="1"/>
</dbReference>
<dbReference type="RefSeq" id="XP_028486051.1">
    <property type="nucleotide sequence ID" value="XM_028630469.1"/>
</dbReference>
<keyword evidence="7" id="KW-0067">ATP-binding</keyword>
<dbReference type="GO" id="GO:0005737">
    <property type="term" value="C:cytoplasm"/>
    <property type="evidence" value="ECO:0007669"/>
    <property type="project" value="TreeGrafter"/>
</dbReference>
<feature type="region of interest" description="Disordered" evidence="12">
    <location>
        <begin position="1"/>
        <end position="21"/>
    </location>
</feature>
<comment type="cofactor">
    <cofactor evidence="1">
        <name>Zn(2+)</name>
        <dbReference type="ChEBI" id="CHEBI:29105"/>
    </cofactor>
</comment>
<dbReference type="InterPro" id="IPR015803">
    <property type="entry name" value="Cys-tRNA-ligase"/>
</dbReference>
<dbReference type="EMBL" id="RCNU01000004">
    <property type="protein sequence ID" value="RWQ96406.1"/>
    <property type="molecule type" value="Genomic_DNA"/>
</dbReference>
<keyword evidence="11" id="KW-0175">Coiled coil</keyword>
<evidence type="ECO:0000313" key="15">
    <source>
        <dbReference type="Proteomes" id="UP000283841"/>
    </source>
</evidence>
<dbReference type="PANTHER" id="PTHR10890:SF3">
    <property type="entry name" value="CYSTEINE--TRNA LIGASE, CYTOPLASMIC"/>
    <property type="match status" value="1"/>
</dbReference>
<comment type="caution">
    <text evidence="14">The sequence shown here is derived from an EMBL/GenBank/DDBJ whole genome shotgun (WGS) entry which is preliminary data.</text>
</comment>
<dbReference type="Gene3D" id="3.40.50.620">
    <property type="entry name" value="HUPs"/>
    <property type="match status" value="2"/>
</dbReference>
<evidence type="ECO:0000256" key="1">
    <source>
        <dbReference type="ARBA" id="ARBA00001947"/>
    </source>
</evidence>
<dbReference type="GO" id="GO:0004817">
    <property type="term" value="F:cysteine-tRNA ligase activity"/>
    <property type="evidence" value="ECO:0007669"/>
    <property type="project" value="UniProtKB-EC"/>
</dbReference>
<evidence type="ECO:0000256" key="7">
    <source>
        <dbReference type="ARBA" id="ARBA00022840"/>
    </source>
</evidence>
<dbReference type="InterPro" id="IPR009080">
    <property type="entry name" value="tRNAsynth_Ia_anticodon-bd"/>
</dbReference>
<keyword evidence="9 14" id="KW-0030">Aminoacyl-tRNA synthetase</keyword>
<dbReference type="GO" id="GO:0046872">
    <property type="term" value="F:metal ion binding"/>
    <property type="evidence" value="ECO:0007669"/>
    <property type="project" value="UniProtKB-KW"/>
</dbReference>
<gene>
    <name evidence="14" type="ORF">C8Q69DRAFT_465174</name>
</gene>
<dbReference type="GO" id="GO:0005524">
    <property type="term" value="F:ATP binding"/>
    <property type="evidence" value="ECO:0007669"/>
    <property type="project" value="UniProtKB-KW"/>
</dbReference>
<dbReference type="AlphaFoldDB" id="A0A443HX41"/>
<dbReference type="SUPFAM" id="SSF52374">
    <property type="entry name" value="Nucleotidylyl transferase"/>
    <property type="match status" value="1"/>
</dbReference>
<dbReference type="InterPro" id="IPR014729">
    <property type="entry name" value="Rossmann-like_a/b/a_fold"/>
</dbReference>
<dbReference type="EC" id="6.1.1.16" evidence="2"/>
<dbReference type="SUPFAM" id="SSF47323">
    <property type="entry name" value="Anticodon-binding domain of a subclass of class I aminoacyl-tRNA synthetases"/>
    <property type="match status" value="1"/>
</dbReference>
<feature type="coiled-coil region" evidence="11">
    <location>
        <begin position="724"/>
        <end position="755"/>
    </location>
</feature>
<dbReference type="PANTHER" id="PTHR10890">
    <property type="entry name" value="CYSTEINYL-TRNA SYNTHETASE"/>
    <property type="match status" value="1"/>
</dbReference>
<dbReference type="InterPro" id="IPR032678">
    <property type="entry name" value="tRNA-synt_1_cat_dom"/>
</dbReference>
<keyword evidence="5" id="KW-0547">Nucleotide-binding</keyword>
<sequence>MTISQQPPWAQPAQKPGTTLPPLKVYNSLTRSKTPFVPLDPQGRKVKWYACGPTVYDDAHLGHARNYVSTDILRRILKDYFKFDVKFVMNITDIDDKIILRARQRHLFALYLQENQTVTPKVLSTAQLAYRSYIKSNLPLIDPNTPLEDFVSAAEEAYGVVIQGGALDPGKTPGDEEVKIKMHIRTVTASAAMISRMAKKKDADLAKRESNSDNEEITNEMFYSATEDIFLPYLDELNGASIPGDAHSIFTKLTKKYEARFMQDMRDLNVLDPDEITRVSEYGREILNFVDRIVKNNMGYVTSDGSVYFDINSFEAKGHHYAKLEPWSRGNQRLQTSGDGSLSKAVEKRSPDDFALWKASQPGEPSWVSPWGEGRPGWHIECSAMASSRLGDQLDIHSGGIDLAFPHHDNELAQSEAYWTDHHKQWVNYFLHMGHLSIQGAKMSKSLKNFTTIREALRRGDWTARSLRILFLLGGWKSGIEITEGLIRTALAWEEKLSNFFLKVKDLLAGWDKSALQQTISTGTGLISELLKTAQQKVNDHLCDSFDTPGAMGVISELVSSFNTAEESSLVLEEVHELARWITSIVNIFGLNGTAPPDSPEIGWEGIDIPEISKRFIYPLSATRDRLRGLAKSGIQIKSDELKSVINATTRDMDEDISETARPYARALSDFHRKVLSLKPEESSNISKEILDICDYVRDVDLFNLGIYLEDRDDKPALIRPVTKELLSERQEQEQKALQKQIEKEKREKLAQEKLEKGKLSHLEMFRTEEFSAWDEDGLPTRDSAGEPINKSKSKKLRKDWERQKKAHETWLASQNR</sequence>
<feature type="compositionally biased region" description="Basic and acidic residues" evidence="12">
    <location>
        <begin position="799"/>
        <end position="809"/>
    </location>
</feature>
<dbReference type="Proteomes" id="UP000283841">
    <property type="component" value="Unassembled WGS sequence"/>
</dbReference>
<keyword evidence="4" id="KW-0479">Metal-binding</keyword>
<evidence type="ECO:0000256" key="10">
    <source>
        <dbReference type="ARBA" id="ARBA00031499"/>
    </source>
</evidence>
<evidence type="ECO:0000256" key="11">
    <source>
        <dbReference type="SAM" id="Coils"/>
    </source>
</evidence>
<keyword evidence="6" id="KW-0862">Zinc</keyword>
<feature type="region of interest" description="Disordered" evidence="12">
    <location>
        <begin position="776"/>
        <end position="817"/>
    </location>
</feature>
<dbReference type="PRINTS" id="PR00983">
    <property type="entry name" value="TRNASYNTHCYS"/>
</dbReference>
<organism evidence="14 15">
    <name type="scientific">Byssochlamys spectabilis</name>
    <name type="common">Paecilomyces variotii</name>
    <dbReference type="NCBI Taxonomy" id="264951"/>
    <lineage>
        <taxon>Eukaryota</taxon>
        <taxon>Fungi</taxon>
        <taxon>Dikarya</taxon>
        <taxon>Ascomycota</taxon>
        <taxon>Pezizomycotina</taxon>
        <taxon>Eurotiomycetes</taxon>
        <taxon>Eurotiomycetidae</taxon>
        <taxon>Eurotiales</taxon>
        <taxon>Thermoascaceae</taxon>
        <taxon>Paecilomyces</taxon>
    </lineage>
</organism>
<evidence type="ECO:0000256" key="2">
    <source>
        <dbReference type="ARBA" id="ARBA00012832"/>
    </source>
</evidence>